<dbReference type="CDD" id="cd04590">
    <property type="entry name" value="CBS_pair_CorC_HlyC_assoc"/>
    <property type="match status" value="1"/>
</dbReference>
<evidence type="ECO:0000256" key="11">
    <source>
        <dbReference type="SAM" id="Phobius"/>
    </source>
</evidence>
<dbReference type="PANTHER" id="PTHR43099:SF5">
    <property type="entry name" value="HLYC_CORC FAMILY TRANSPORTER"/>
    <property type="match status" value="1"/>
</dbReference>
<dbReference type="InterPro" id="IPR036318">
    <property type="entry name" value="FAD-bd_PCMH-like_sf"/>
</dbReference>
<evidence type="ECO:0000256" key="7">
    <source>
        <dbReference type="ARBA" id="ARBA00023122"/>
    </source>
</evidence>
<evidence type="ECO:0000256" key="10">
    <source>
        <dbReference type="PROSITE-ProRule" id="PRU01193"/>
    </source>
</evidence>
<proteinExistence type="inferred from homology"/>
<dbReference type="InterPro" id="IPR016169">
    <property type="entry name" value="FAD-bd_PCMH_sub2"/>
</dbReference>
<dbReference type="GO" id="GO:0005886">
    <property type="term" value="C:plasma membrane"/>
    <property type="evidence" value="ECO:0007669"/>
    <property type="project" value="UniProtKB-SubCell"/>
</dbReference>
<dbReference type="Pfam" id="PF03471">
    <property type="entry name" value="CorC_HlyC"/>
    <property type="match status" value="1"/>
</dbReference>
<dbReference type="PANTHER" id="PTHR43099">
    <property type="entry name" value="UPF0053 PROTEIN YRKA"/>
    <property type="match status" value="1"/>
</dbReference>
<dbReference type="InterPro" id="IPR051676">
    <property type="entry name" value="UPF0053_domain"/>
</dbReference>
<keyword evidence="7 9" id="KW-0129">CBS domain</keyword>
<reference evidence="14 15" key="1">
    <citation type="submission" date="2019-09" db="EMBL/GenBank/DDBJ databases">
        <title>Taxonomic organization of the family Brucellaceae based on a phylogenomic approach.</title>
        <authorList>
            <person name="Leclercq S."/>
            <person name="Cloeckaert A."/>
            <person name="Zygmunt M.S."/>
        </authorList>
    </citation>
    <scope>NUCLEOTIDE SEQUENCE [LARGE SCALE GENOMIC DNA]</scope>
    <source>
        <strain evidence="14 15">LMG 3313</strain>
    </source>
</reference>
<evidence type="ECO:0000256" key="2">
    <source>
        <dbReference type="ARBA" id="ARBA00006446"/>
    </source>
</evidence>
<dbReference type="Pfam" id="PF01595">
    <property type="entry name" value="CNNM"/>
    <property type="match status" value="1"/>
</dbReference>
<evidence type="ECO:0000313" key="15">
    <source>
        <dbReference type="Proteomes" id="UP000481876"/>
    </source>
</evidence>
<organism evidence="14 15">
    <name type="scientific">Brucella anthropi</name>
    <name type="common">Ochrobactrum anthropi</name>
    <dbReference type="NCBI Taxonomy" id="529"/>
    <lineage>
        <taxon>Bacteria</taxon>
        <taxon>Pseudomonadati</taxon>
        <taxon>Pseudomonadota</taxon>
        <taxon>Alphaproteobacteria</taxon>
        <taxon>Hyphomicrobiales</taxon>
        <taxon>Brucellaceae</taxon>
        <taxon>Brucella/Ochrobactrum group</taxon>
        <taxon>Brucella</taxon>
    </lineage>
</organism>
<feature type="transmembrane region" description="Helical" evidence="11">
    <location>
        <begin position="57"/>
        <end position="80"/>
    </location>
</feature>
<dbReference type="InterPro" id="IPR044751">
    <property type="entry name" value="Ion_transp-like_CBS"/>
</dbReference>
<comment type="subcellular location">
    <subcellularLocation>
        <location evidence="1">Cell membrane</location>
        <topology evidence="1">Multi-pass membrane protein</topology>
    </subcellularLocation>
</comment>
<feature type="domain" description="CNNM transmembrane" evidence="13">
    <location>
        <begin position="1"/>
        <end position="198"/>
    </location>
</feature>
<gene>
    <name evidence="14" type="ORF">F9L04_11895</name>
</gene>
<evidence type="ECO:0000256" key="3">
    <source>
        <dbReference type="ARBA" id="ARBA00022475"/>
    </source>
</evidence>
<keyword evidence="6 10" id="KW-1133">Transmembrane helix</keyword>
<dbReference type="InterPro" id="IPR002550">
    <property type="entry name" value="CNNM"/>
</dbReference>
<name>A0A6L3Z560_BRUAN</name>
<dbReference type="SMART" id="SM01091">
    <property type="entry name" value="CorC_HlyC"/>
    <property type="match status" value="1"/>
</dbReference>
<accession>A0A6L3Z560</accession>
<evidence type="ECO:0000313" key="14">
    <source>
        <dbReference type="EMBL" id="KAB2769149.1"/>
    </source>
</evidence>
<dbReference type="RefSeq" id="WP_151663586.1">
    <property type="nucleotide sequence ID" value="NZ_WBWS01000011.1"/>
</dbReference>
<dbReference type="InterPro" id="IPR005170">
    <property type="entry name" value="Transptr-assoc_dom"/>
</dbReference>
<dbReference type="EMBL" id="WBWS01000011">
    <property type="protein sequence ID" value="KAB2769149.1"/>
    <property type="molecule type" value="Genomic_DNA"/>
</dbReference>
<keyword evidence="3" id="KW-1003">Cell membrane</keyword>
<dbReference type="Gene3D" id="3.10.580.10">
    <property type="entry name" value="CBS-domain"/>
    <property type="match status" value="1"/>
</dbReference>
<dbReference type="PROSITE" id="PS51846">
    <property type="entry name" value="CNNM"/>
    <property type="match status" value="1"/>
</dbReference>
<dbReference type="Proteomes" id="UP000481876">
    <property type="component" value="Unassembled WGS sequence"/>
</dbReference>
<evidence type="ECO:0000256" key="8">
    <source>
        <dbReference type="ARBA" id="ARBA00023136"/>
    </source>
</evidence>
<sequence>MYFEIITVVLLTILNGVLAMSELAVVSSRPARLRVMADKGSRGARMAIELADNPGRFLSTVQIGITLVGILSGAFSGATLGARLSGWLLGQGLSPALADALGVGSVVVLITYLSLIVGELVPKQIALREPEAVASRVAPTMTLLSKLAAPLVWLLDTSGRLVLKLLGQSGKASDGVTDEEIKSVLAEAHSAGVIETGESRMIAGVMRLADRTASGLMTPRMDVEMVDIDDSFDEIREQLQTTSRSRLPVRGEDSDEVIGVLQVRDFFNQLSSKGSVNLREIVRDVPVVSDFSDALDVVEAIRGTPTHMVLVYDEYGHFEGVITAGDVIEAIIGAMQDEDQVEEKAIVRRADGSYLVSGWMPIDEFSEFLRFPIDDDAEYNTVAGLALEELKHLPDVGETFVKHGWVFEIVDLDGRRIDKLLLTAEEQPTE</sequence>
<dbReference type="GO" id="GO:0050660">
    <property type="term" value="F:flavin adenine dinucleotide binding"/>
    <property type="evidence" value="ECO:0007669"/>
    <property type="project" value="InterPro"/>
</dbReference>
<dbReference type="SUPFAM" id="SSF54631">
    <property type="entry name" value="CBS-domain pair"/>
    <property type="match status" value="1"/>
</dbReference>
<keyword evidence="8 10" id="KW-0472">Membrane</keyword>
<feature type="domain" description="CBS" evidence="12">
    <location>
        <begin position="281"/>
        <end position="338"/>
    </location>
</feature>
<dbReference type="SUPFAM" id="SSF56176">
    <property type="entry name" value="FAD-binding/transporter-associated domain-like"/>
    <property type="match status" value="1"/>
</dbReference>
<dbReference type="Pfam" id="PF00571">
    <property type="entry name" value="CBS"/>
    <property type="match status" value="2"/>
</dbReference>
<evidence type="ECO:0000256" key="4">
    <source>
        <dbReference type="ARBA" id="ARBA00022692"/>
    </source>
</evidence>
<feature type="domain" description="CBS" evidence="12">
    <location>
        <begin position="217"/>
        <end position="280"/>
    </location>
</feature>
<comment type="similarity">
    <text evidence="2">Belongs to the UPF0053 family. Hemolysin C subfamily.</text>
</comment>
<dbReference type="InterPro" id="IPR046342">
    <property type="entry name" value="CBS_dom_sf"/>
</dbReference>
<evidence type="ECO:0000259" key="12">
    <source>
        <dbReference type="PROSITE" id="PS51371"/>
    </source>
</evidence>
<evidence type="ECO:0000256" key="9">
    <source>
        <dbReference type="PROSITE-ProRule" id="PRU00703"/>
    </source>
</evidence>
<dbReference type="PROSITE" id="PS51371">
    <property type="entry name" value="CBS"/>
    <property type="match status" value="2"/>
</dbReference>
<feature type="transmembrane region" description="Helical" evidence="11">
    <location>
        <begin position="100"/>
        <end position="121"/>
    </location>
</feature>
<evidence type="ECO:0000256" key="6">
    <source>
        <dbReference type="ARBA" id="ARBA00022989"/>
    </source>
</evidence>
<evidence type="ECO:0000256" key="1">
    <source>
        <dbReference type="ARBA" id="ARBA00004651"/>
    </source>
</evidence>
<protein>
    <submittedName>
        <fullName evidence="14">HlyC/CorC family transporter</fullName>
    </submittedName>
</protein>
<evidence type="ECO:0000259" key="13">
    <source>
        <dbReference type="PROSITE" id="PS51846"/>
    </source>
</evidence>
<dbReference type="AlphaFoldDB" id="A0A6L3Z560"/>
<feature type="transmembrane region" description="Helical" evidence="11">
    <location>
        <begin position="6"/>
        <end position="26"/>
    </location>
</feature>
<dbReference type="Gene3D" id="3.30.465.10">
    <property type="match status" value="1"/>
</dbReference>
<keyword evidence="5" id="KW-0677">Repeat</keyword>
<comment type="caution">
    <text evidence="14">The sequence shown here is derived from an EMBL/GenBank/DDBJ whole genome shotgun (WGS) entry which is preliminary data.</text>
</comment>
<keyword evidence="4 10" id="KW-0812">Transmembrane</keyword>
<evidence type="ECO:0000256" key="5">
    <source>
        <dbReference type="ARBA" id="ARBA00022737"/>
    </source>
</evidence>
<dbReference type="InterPro" id="IPR000644">
    <property type="entry name" value="CBS_dom"/>
</dbReference>